<reference evidence="3 4" key="1">
    <citation type="submission" date="2016-10" db="EMBL/GenBank/DDBJ databases">
        <authorList>
            <person name="de Groot N.N."/>
        </authorList>
    </citation>
    <scope>NUCLEOTIDE SEQUENCE [LARGE SCALE GENOMIC DNA]</scope>
    <source>
        <strain evidence="3 4">B25</strain>
    </source>
</reference>
<dbReference type="Proteomes" id="UP000182360">
    <property type="component" value="Unassembled WGS sequence"/>
</dbReference>
<dbReference type="PANTHER" id="PTHR15239:SF6">
    <property type="entry name" value="RIBOSOME QUALITY CONTROL COMPLEX SUBUNIT NEMF"/>
    <property type="match status" value="1"/>
</dbReference>
<evidence type="ECO:0000259" key="2">
    <source>
        <dbReference type="Pfam" id="PF05670"/>
    </source>
</evidence>
<organism evidence="3 4">
    <name type="scientific">Treponema bryantii</name>
    <dbReference type="NCBI Taxonomy" id="163"/>
    <lineage>
        <taxon>Bacteria</taxon>
        <taxon>Pseudomonadati</taxon>
        <taxon>Spirochaetota</taxon>
        <taxon>Spirochaetia</taxon>
        <taxon>Spirochaetales</taxon>
        <taxon>Treponemataceae</taxon>
        <taxon>Treponema</taxon>
    </lineage>
</organism>
<name>A0A1H9EJ33_9SPIR</name>
<dbReference type="EMBL" id="FOFU01000003">
    <property type="protein sequence ID" value="SEQ25612.1"/>
    <property type="molecule type" value="Genomic_DNA"/>
</dbReference>
<accession>A0A1H9EJ33</accession>
<dbReference type="PANTHER" id="PTHR15239">
    <property type="entry name" value="NUCLEAR EXPORT MEDIATOR FACTOR NEMF"/>
    <property type="match status" value="1"/>
</dbReference>
<dbReference type="STRING" id="163.SAMN04487775_105125"/>
<dbReference type="OrthoDB" id="9766163at2"/>
<keyword evidence="1" id="KW-0175">Coiled coil</keyword>
<dbReference type="Gene3D" id="2.30.310.10">
    <property type="entry name" value="ibrinogen binding protein from staphylococcus aureus domain"/>
    <property type="match status" value="1"/>
</dbReference>
<dbReference type="GO" id="GO:0072344">
    <property type="term" value="P:rescue of stalled ribosome"/>
    <property type="evidence" value="ECO:0007669"/>
    <property type="project" value="TreeGrafter"/>
</dbReference>
<feature type="domain" description="NFACT RNA-binding" evidence="2">
    <location>
        <begin position="386"/>
        <end position="475"/>
    </location>
</feature>
<dbReference type="GO" id="GO:0043023">
    <property type="term" value="F:ribosomal large subunit binding"/>
    <property type="evidence" value="ECO:0007669"/>
    <property type="project" value="TreeGrafter"/>
</dbReference>
<keyword evidence="4" id="KW-1185">Reference proteome</keyword>
<dbReference type="RefSeq" id="WP_074642304.1">
    <property type="nucleotide sequence ID" value="NZ_FOFU01000003.1"/>
</dbReference>
<dbReference type="GO" id="GO:1990112">
    <property type="term" value="C:RQC complex"/>
    <property type="evidence" value="ECO:0007669"/>
    <property type="project" value="TreeGrafter"/>
</dbReference>
<dbReference type="InterPro" id="IPR051608">
    <property type="entry name" value="RQC_Subunit_NEMF"/>
</dbReference>
<proteinExistence type="predicted"/>
<dbReference type="GO" id="GO:0000049">
    <property type="term" value="F:tRNA binding"/>
    <property type="evidence" value="ECO:0007669"/>
    <property type="project" value="TreeGrafter"/>
</dbReference>
<dbReference type="AlphaFoldDB" id="A0A1H9EJ33"/>
<dbReference type="Pfam" id="PF05670">
    <property type="entry name" value="NFACT-R_1"/>
    <property type="match status" value="1"/>
</dbReference>
<dbReference type="Pfam" id="PF05833">
    <property type="entry name" value="NFACT_N"/>
    <property type="match status" value="2"/>
</dbReference>
<feature type="coiled-coil region" evidence="1">
    <location>
        <begin position="329"/>
        <end position="356"/>
    </location>
</feature>
<dbReference type="InterPro" id="IPR008532">
    <property type="entry name" value="NFACT_RNA-bd"/>
</dbReference>
<sequence length="510" mass="58948">MSLNCNEINLILEELNLEGAFIQDIIQPGYDTLALYTYKEGNAKTVLICTAQNSVRLNETRRKITKNDKPLRFMEFLRARIKGCRINSVEQIGVERVIKMELSRLVEEKPKGAAKGTVHISLVKKPVLSKDEIEAQGESVEIEENYILYIKLWNNAANVLLCDTDGTILEPMFRRPERGEMKDEKFAEPAADEQKVAEALVRFPVREWSEHPTFNAYIDWWYSEHSDTLSRESLLEKAEKWYNSTRSKKESALKNLEDKQESFKNAEQLKHQGDLILSYGYMIDGHSNFLECEDYESGKTVRLMIDPKKNAQDNAAEYYKKYKKAISGSEELVHDIEIMKKQLEKLDALYEEIKNEKNPVKIEQLLRRDTTPKQQQKKTHPGLDYTVDGWYILVGRDANENDELLRHHVRGDDLWLHVRDFPGGYVFIKARKGKTVPLDILLDAANLAVYYSKARNAGKTDLYYTHVKYLRRAKNGPKGLVLPTQEKNLCIEPDKSRLARLDSLRAESQL</sequence>
<evidence type="ECO:0000313" key="4">
    <source>
        <dbReference type="Proteomes" id="UP000182360"/>
    </source>
</evidence>
<protein>
    <submittedName>
        <fullName evidence="3">Predicted component of the ribosome quality control (RQC) complex, YloA/Tae2 family, contains fibronectin-binding (FbpA) and DUF814 domains</fullName>
    </submittedName>
</protein>
<evidence type="ECO:0000313" key="3">
    <source>
        <dbReference type="EMBL" id="SEQ25612.1"/>
    </source>
</evidence>
<evidence type="ECO:0000256" key="1">
    <source>
        <dbReference type="SAM" id="Coils"/>
    </source>
</evidence>
<gene>
    <name evidence="3" type="ORF">SAMN04487977_103179</name>
</gene>